<evidence type="ECO:0000313" key="2">
    <source>
        <dbReference type="Proteomes" id="UP000318126"/>
    </source>
</evidence>
<organism evidence="1 2">
    <name type="scientific">Shewanella hanedai</name>
    <name type="common">Alteromonas hanedai</name>
    <dbReference type="NCBI Taxonomy" id="25"/>
    <lineage>
        <taxon>Bacteria</taxon>
        <taxon>Pseudomonadati</taxon>
        <taxon>Pseudomonadota</taxon>
        <taxon>Gammaproteobacteria</taxon>
        <taxon>Alteromonadales</taxon>
        <taxon>Shewanellaceae</taxon>
        <taxon>Shewanella</taxon>
    </lineage>
</organism>
<dbReference type="OrthoDB" id="6227794at2"/>
<name>A0A553JMH1_SHEHA</name>
<accession>A0A553JMH1</accession>
<gene>
    <name evidence="1" type="ORF">FN961_14375</name>
</gene>
<dbReference type="RefSeq" id="WP_144040873.1">
    <property type="nucleotide sequence ID" value="NZ_BMPL01000036.1"/>
</dbReference>
<comment type="caution">
    <text evidence="1">The sequence shown here is derived from an EMBL/GenBank/DDBJ whole genome shotgun (WGS) entry which is preliminary data.</text>
</comment>
<reference evidence="2" key="1">
    <citation type="submission" date="2019-07" db="EMBL/GenBank/DDBJ databases">
        <title>Shewanella sp. YLB-08 draft genomic sequence.</title>
        <authorList>
            <person name="Yu L."/>
        </authorList>
    </citation>
    <scope>NUCLEOTIDE SEQUENCE [LARGE SCALE GENOMIC DNA]</scope>
    <source>
        <strain evidence="2">JCM 20706</strain>
    </source>
</reference>
<dbReference type="AlphaFoldDB" id="A0A553JMH1"/>
<dbReference type="EMBL" id="VKGK01000017">
    <property type="protein sequence ID" value="TRY13643.1"/>
    <property type="molecule type" value="Genomic_DNA"/>
</dbReference>
<protein>
    <submittedName>
        <fullName evidence="1">Uncharacterized protein</fullName>
    </submittedName>
</protein>
<dbReference type="Proteomes" id="UP000318126">
    <property type="component" value="Unassembled WGS sequence"/>
</dbReference>
<sequence>MNRIKEAQENLKNEFKLYNDAATNKLPELEINSPEKLEALLESVTRRESLNHSKKKPPATKLKSALADNLLLLDNFDIKKAKEAGKAEC</sequence>
<keyword evidence="2" id="KW-1185">Reference proteome</keyword>
<proteinExistence type="predicted"/>
<evidence type="ECO:0000313" key="1">
    <source>
        <dbReference type="EMBL" id="TRY13643.1"/>
    </source>
</evidence>